<accession>A0A926EVJ2</accession>
<dbReference type="EMBL" id="JACRTG010000018">
    <property type="protein sequence ID" value="MBC8588287.1"/>
    <property type="molecule type" value="Genomic_DNA"/>
</dbReference>
<sequence length="208" mass="23711">MLVKNHMLTKEKLTIVDLEETIENTLKRMGQESFLSLPVVNNGDLAGIIMKETIYRGYVEEGYDNFQDYITNKKVKDIYTNKVRFIHETDEIEKASHVLGELKIPFLAVLDSNNKFTGILTHRAIFNTFSNMLGINKGSSKLVIDLRDISGELARLTNLIKEENINISNIAMMDSKIEDNVRIVLKLDIDDTKSLTDKIRNSGFIVEN</sequence>
<keyword evidence="2" id="KW-0129">CBS domain</keyword>
<feature type="domain" description="ACT" evidence="4">
    <location>
        <begin position="141"/>
        <end position="208"/>
    </location>
</feature>
<feature type="domain" description="CBS" evidence="3">
    <location>
        <begin position="7"/>
        <end position="65"/>
    </location>
</feature>
<comment type="caution">
    <text evidence="5">The sequence shown here is derived from an EMBL/GenBank/DDBJ whole genome shotgun (WGS) entry which is preliminary data.</text>
</comment>
<dbReference type="RefSeq" id="WP_262429736.1">
    <property type="nucleotide sequence ID" value="NZ_JACRTG010000018.1"/>
</dbReference>
<dbReference type="InterPro" id="IPR051462">
    <property type="entry name" value="CBS_domain-containing"/>
</dbReference>
<keyword evidence="1" id="KW-0677">Repeat</keyword>
<dbReference type="InterPro" id="IPR045865">
    <property type="entry name" value="ACT-like_dom_sf"/>
</dbReference>
<dbReference type="Proteomes" id="UP000601171">
    <property type="component" value="Unassembled WGS sequence"/>
</dbReference>
<dbReference type="AlphaFoldDB" id="A0A926EVJ2"/>
<name>A0A926EVJ2_9FIRM</name>
<dbReference type="SUPFAM" id="SSF54631">
    <property type="entry name" value="CBS-domain pair"/>
    <property type="match status" value="1"/>
</dbReference>
<dbReference type="Gene3D" id="3.10.580.10">
    <property type="entry name" value="CBS-domain"/>
    <property type="match status" value="1"/>
</dbReference>
<dbReference type="PROSITE" id="PS51671">
    <property type="entry name" value="ACT"/>
    <property type="match status" value="1"/>
</dbReference>
<evidence type="ECO:0000313" key="5">
    <source>
        <dbReference type="EMBL" id="MBC8588287.1"/>
    </source>
</evidence>
<proteinExistence type="predicted"/>
<gene>
    <name evidence="5" type="ORF">H8707_08545</name>
</gene>
<evidence type="ECO:0000256" key="2">
    <source>
        <dbReference type="PROSITE-ProRule" id="PRU00703"/>
    </source>
</evidence>
<dbReference type="PANTHER" id="PTHR48108:SF34">
    <property type="entry name" value="CBS DOMAIN-CONTAINING PROTEIN YHCV"/>
    <property type="match status" value="1"/>
</dbReference>
<dbReference type="PANTHER" id="PTHR48108">
    <property type="entry name" value="CBS DOMAIN-CONTAINING PROTEIN CBSX2, CHLOROPLASTIC"/>
    <property type="match status" value="1"/>
</dbReference>
<protein>
    <submittedName>
        <fullName evidence="5">CBS domain-containing protein</fullName>
    </submittedName>
</protein>
<dbReference type="InterPro" id="IPR000644">
    <property type="entry name" value="CBS_dom"/>
</dbReference>
<dbReference type="InterPro" id="IPR046342">
    <property type="entry name" value="CBS_dom_sf"/>
</dbReference>
<dbReference type="Pfam" id="PF00571">
    <property type="entry name" value="CBS"/>
    <property type="match status" value="2"/>
</dbReference>
<evidence type="ECO:0000256" key="1">
    <source>
        <dbReference type="ARBA" id="ARBA00022737"/>
    </source>
</evidence>
<organism evidence="5 6">
    <name type="scientific">Paratissierella segnis</name>
    <dbReference type="NCBI Taxonomy" id="2763679"/>
    <lineage>
        <taxon>Bacteria</taxon>
        <taxon>Bacillati</taxon>
        <taxon>Bacillota</taxon>
        <taxon>Tissierellia</taxon>
        <taxon>Tissierellales</taxon>
        <taxon>Tissierellaceae</taxon>
        <taxon>Paratissierella</taxon>
    </lineage>
</organism>
<reference evidence="5" key="1">
    <citation type="submission" date="2020-08" db="EMBL/GenBank/DDBJ databases">
        <title>Genome public.</title>
        <authorList>
            <person name="Liu C."/>
            <person name="Sun Q."/>
        </authorList>
    </citation>
    <scope>NUCLEOTIDE SEQUENCE</scope>
    <source>
        <strain evidence="5">BX21</strain>
    </source>
</reference>
<dbReference type="PROSITE" id="PS51371">
    <property type="entry name" value="CBS"/>
    <property type="match status" value="1"/>
</dbReference>
<evidence type="ECO:0000313" key="6">
    <source>
        <dbReference type="Proteomes" id="UP000601171"/>
    </source>
</evidence>
<evidence type="ECO:0000259" key="4">
    <source>
        <dbReference type="PROSITE" id="PS51671"/>
    </source>
</evidence>
<dbReference type="InterPro" id="IPR002912">
    <property type="entry name" value="ACT_dom"/>
</dbReference>
<dbReference type="CDD" id="cd02205">
    <property type="entry name" value="CBS_pair_SF"/>
    <property type="match status" value="1"/>
</dbReference>
<keyword evidence="6" id="KW-1185">Reference proteome</keyword>
<dbReference type="SUPFAM" id="SSF55021">
    <property type="entry name" value="ACT-like"/>
    <property type="match status" value="1"/>
</dbReference>
<evidence type="ECO:0000259" key="3">
    <source>
        <dbReference type="PROSITE" id="PS51371"/>
    </source>
</evidence>